<sequence length="77" mass="8486">RAGQYRTALSAVTVDTLLTILCRGIHVSLPATNRDPQYLRNFEQLTSRIVQSLPILSSFCTLFPASKISGRSLHKVG</sequence>
<protein>
    <submittedName>
        <fullName evidence="1">Uncharacterized protein</fullName>
    </submittedName>
</protein>
<dbReference type="Proteomes" id="UP001432322">
    <property type="component" value="Unassembled WGS sequence"/>
</dbReference>
<name>A0AAV5UXZ9_9BILA</name>
<dbReference type="EMBL" id="BTSY01000001">
    <property type="protein sequence ID" value="GMT12185.1"/>
    <property type="molecule type" value="Genomic_DNA"/>
</dbReference>
<feature type="non-terminal residue" evidence="1">
    <location>
        <position position="1"/>
    </location>
</feature>
<evidence type="ECO:0000313" key="2">
    <source>
        <dbReference type="Proteomes" id="UP001432322"/>
    </source>
</evidence>
<evidence type="ECO:0000313" key="1">
    <source>
        <dbReference type="EMBL" id="GMT12185.1"/>
    </source>
</evidence>
<reference evidence="1" key="1">
    <citation type="submission" date="2023-10" db="EMBL/GenBank/DDBJ databases">
        <title>Genome assembly of Pristionchus species.</title>
        <authorList>
            <person name="Yoshida K."/>
            <person name="Sommer R.J."/>
        </authorList>
    </citation>
    <scope>NUCLEOTIDE SEQUENCE</scope>
    <source>
        <strain evidence="1">RS5133</strain>
    </source>
</reference>
<feature type="non-terminal residue" evidence="1">
    <location>
        <position position="77"/>
    </location>
</feature>
<dbReference type="AlphaFoldDB" id="A0AAV5UXZ9"/>
<comment type="caution">
    <text evidence="1">The sequence shown here is derived from an EMBL/GenBank/DDBJ whole genome shotgun (WGS) entry which is preliminary data.</text>
</comment>
<accession>A0AAV5UXZ9</accession>
<organism evidence="1 2">
    <name type="scientific">Pristionchus fissidentatus</name>
    <dbReference type="NCBI Taxonomy" id="1538716"/>
    <lineage>
        <taxon>Eukaryota</taxon>
        <taxon>Metazoa</taxon>
        <taxon>Ecdysozoa</taxon>
        <taxon>Nematoda</taxon>
        <taxon>Chromadorea</taxon>
        <taxon>Rhabditida</taxon>
        <taxon>Rhabditina</taxon>
        <taxon>Diplogasteromorpha</taxon>
        <taxon>Diplogasteroidea</taxon>
        <taxon>Neodiplogasteridae</taxon>
        <taxon>Pristionchus</taxon>
    </lineage>
</organism>
<keyword evidence="2" id="KW-1185">Reference proteome</keyword>
<proteinExistence type="predicted"/>
<gene>
    <name evidence="1" type="ORF">PFISCL1PPCAC_3482</name>
</gene>